<evidence type="ECO:0000256" key="2">
    <source>
        <dbReference type="ARBA" id="ARBA00023043"/>
    </source>
</evidence>
<feature type="repeat" description="ANK" evidence="3">
    <location>
        <begin position="74"/>
        <end position="106"/>
    </location>
</feature>
<evidence type="ECO:0000256" key="1">
    <source>
        <dbReference type="ARBA" id="ARBA00022737"/>
    </source>
</evidence>
<organism evidence="4 5">
    <name type="scientific">Achaetomium macrosporum</name>
    <dbReference type="NCBI Taxonomy" id="79813"/>
    <lineage>
        <taxon>Eukaryota</taxon>
        <taxon>Fungi</taxon>
        <taxon>Dikarya</taxon>
        <taxon>Ascomycota</taxon>
        <taxon>Pezizomycotina</taxon>
        <taxon>Sordariomycetes</taxon>
        <taxon>Sordariomycetidae</taxon>
        <taxon>Sordariales</taxon>
        <taxon>Chaetomiaceae</taxon>
        <taxon>Achaetomium</taxon>
    </lineage>
</organism>
<dbReference type="SMART" id="SM00248">
    <property type="entry name" value="ANK"/>
    <property type="match status" value="3"/>
</dbReference>
<dbReference type="EMBL" id="MU860272">
    <property type="protein sequence ID" value="KAK4235390.1"/>
    <property type="molecule type" value="Genomic_DNA"/>
</dbReference>
<accession>A0AAN7C526</accession>
<dbReference type="Gene3D" id="1.25.40.20">
    <property type="entry name" value="Ankyrin repeat-containing domain"/>
    <property type="match status" value="1"/>
</dbReference>
<evidence type="ECO:0000256" key="3">
    <source>
        <dbReference type="PROSITE-ProRule" id="PRU00023"/>
    </source>
</evidence>
<dbReference type="PROSITE" id="PS50088">
    <property type="entry name" value="ANK_REPEAT"/>
    <property type="match status" value="1"/>
</dbReference>
<sequence>MVSVVLSRLADKYRTARTALWDWLCLPLAQRERIEISRRQSEKTGLFLAAHFGLVRHLATLVACGQSPSEQDANGETLLLWAVANLHEDDVRWLLEHGADPNTQDCGLRTALHLAALQGQSWLIRLLLSRVAHPALVGN</sequence>
<proteinExistence type="predicted"/>
<dbReference type="SUPFAM" id="SSF48403">
    <property type="entry name" value="Ankyrin repeat"/>
    <property type="match status" value="1"/>
</dbReference>
<dbReference type="AlphaFoldDB" id="A0AAN7C526"/>
<reference evidence="4" key="1">
    <citation type="journal article" date="2023" name="Mol. Phylogenet. Evol.">
        <title>Genome-scale phylogeny and comparative genomics of the fungal order Sordariales.</title>
        <authorList>
            <person name="Hensen N."/>
            <person name="Bonometti L."/>
            <person name="Westerberg I."/>
            <person name="Brannstrom I.O."/>
            <person name="Guillou S."/>
            <person name="Cros-Aarteil S."/>
            <person name="Calhoun S."/>
            <person name="Haridas S."/>
            <person name="Kuo A."/>
            <person name="Mondo S."/>
            <person name="Pangilinan J."/>
            <person name="Riley R."/>
            <person name="LaButti K."/>
            <person name="Andreopoulos B."/>
            <person name="Lipzen A."/>
            <person name="Chen C."/>
            <person name="Yan M."/>
            <person name="Daum C."/>
            <person name="Ng V."/>
            <person name="Clum A."/>
            <person name="Steindorff A."/>
            <person name="Ohm R.A."/>
            <person name="Martin F."/>
            <person name="Silar P."/>
            <person name="Natvig D.O."/>
            <person name="Lalanne C."/>
            <person name="Gautier V."/>
            <person name="Ament-Velasquez S.L."/>
            <person name="Kruys A."/>
            <person name="Hutchinson M.I."/>
            <person name="Powell A.J."/>
            <person name="Barry K."/>
            <person name="Miller A.N."/>
            <person name="Grigoriev I.V."/>
            <person name="Debuchy R."/>
            <person name="Gladieux P."/>
            <person name="Hiltunen Thoren M."/>
            <person name="Johannesson H."/>
        </authorList>
    </citation>
    <scope>NUCLEOTIDE SEQUENCE</scope>
    <source>
        <strain evidence="4">CBS 532.94</strain>
    </source>
</reference>
<dbReference type="InterPro" id="IPR036770">
    <property type="entry name" value="Ankyrin_rpt-contain_sf"/>
</dbReference>
<reference evidence="4" key="2">
    <citation type="submission" date="2023-05" db="EMBL/GenBank/DDBJ databases">
        <authorList>
            <consortium name="Lawrence Berkeley National Laboratory"/>
            <person name="Steindorff A."/>
            <person name="Hensen N."/>
            <person name="Bonometti L."/>
            <person name="Westerberg I."/>
            <person name="Brannstrom I.O."/>
            <person name="Guillou S."/>
            <person name="Cros-Aarteil S."/>
            <person name="Calhoun S."/>
            <person name="Haridas S."/>
            <person name="Kuo A."/>
            <person name="Mondo S."/>
            <person name="Pangilinan J."/>
            <person name="Riley R."/>
            <person name="Labutti K."/>
            <person name="Andreopoulos B."/>
            <person name="Lipzen A."/>
            <person name="Chen C."/>
            <person name="Yanf M."/>
            <person name="Daum C."/>
            <person name="Ng V."/>
            <person name="Clum A."/>
            <person name="Ohm R."/>
            <person name="Martin F."/>
            <person name="Silar P."/>
            <person name="Natvig D."/>
            <person name="Lalanne C."/>
            <person name="Gautier V."/>
            <person name="Ament-Velasquez S.L."/>
            <person name="Kruys A."/>
            <person name="Hutchinson M.I."/>
            <person name="Powell A.J."/>
            <person name="Barry K."/>
            <person name="Miller A.N."/>
            <person name="Grigoriev I.V."/>
            <person name="Debuchy R."/>
            <person name="Gladieux P."/>
            <person name="Thoren M.H."/>
            <person name="Johannesson H."/>
        </authorList>
    </citation>
    <scope>NUCLEOTIDE SEQUENCE</scope>
    <source>
        <strain evidence="4">CBS 532.94</strain>
    </source>
</reference>
<keyword evidence="5" id="KW-1185">Reference proteome</keyword>
<dbReference type="PROSITE" id="PS50297">
    <property type="entry name" value="ANK_REP_REGION"/>
    <property type="match status" value="1"/>
</dbReference>
<evidence type="ECO:0000313" key="4">
    <source>
        <dbReference type="EMBL" id="KAK4235390.1"/>
    </source>
</evidence>
<comment type="caution">
    <text evidence="4">The sequence shown here is derived from an EMBL/GenBank/DDBJ whole genome shotgun (WGS) entry which is preliminary data.</text>
</comment>
<gene>
    <name evidence="4" type="ORF">C8A03DRAFT_17868</name>
</gene>
<name>A0AAN7C526_9PEZI</name>
<evidence type="ECO:0000313" key="5">
    <source>
        <dbReference type="Proteomes" id="UP001303760"/>
    </source>
</evidence>
<dbReference type="PANTHER" id="PTHR24171">
    <property type="entry name" value="ANKYRIN REPEAT DOMAIN-CONTAINING PROTEIN 39-RELATED"/>
    <property type="match status" value="1"/>
</dbReference>
<dbReference type="InterPro" id="IPR002110">
    <property type="entry name" value="Ankyrin_rpt"/>
</dbReference>
<dbReference type="Pfam" id="PF12796">
    <property type="entry name" value="Ank_2"/>
    <property type="match status" value="1"/>
</dbReference>
<dbReference type="Proteomes" id="UP001303760">
    <property type="component" value="Unassembled WGS sequence"/>
</dbReference>
<keyword evidence="2 3" id="KW-0040">ANK repeat</keyword>
<protein>
    <submittedName>
        <fullName evidence="4">Ankyrin repeat-containing domain protein</fullName>
    </submittedName>
</protein>
<keyword evidence="1" id="KW-0677">Repeat</keyword>